<reference evidence="2 3" key="1">
    <citation type="submission" date="2013-02" db="EMBL/GenBank/DDBJ databases">
        <title>The Genome Annotation of Plasmodium falciparum NF135/5.C10.</title>
        <authorList>
            <consortium name="The Broad Institute Genome Sequencing Platform"/>
            <consortium name="The Broad Institute Genome Sequencing Center for Infectious Disease"/>
            <person name="Neafsey D."/>
            <person name="Hoffman S."/>
            <person name="Volkman S."/>
            <person name="Rosenthal P."/>
            <person name="Walker B."/>
            <person name="Young S.K."/>
            <person name="Zeng Q."/>
            <person name="Gargeya S."/>
            <person name="Fitzgerald M."/>
            <person name="Haas B."/>
            <person name="Abouelleil A."/>
            <person name="Allen A.W."/>
            <person name="Alvarado L."/>
            <person name="Arachchi H.M."/>
            <person name="Berlin A.M."/>
            <person name="Chapman S.B."/>
            <person name="Gainer-Dewar J."/>
            <person name="Goldberg J."/>
            <person name="Griggs A."/>
            <person name="Gujja S."/>
            <person name="Hansen M."/>
            <person name="Howarth C."/>
            <person name="Imamovic A."/>
            <person name="Ireland A."/>
            <person name="Larimer J."/>
            <person name="McCowan C."/>
            <person name="Murphy C."/>
            <person name="Pearson M."/>
            <person name="Poon T.W."/>
            <person name="Priest M."/>
            <person name="Roberts A."/>
            <person name="Saif S."/>
            <person name="Shea T."/>
            <person name="Sisk P."/>
            <person name="Sykes S."/>
            <person name="Wortman J."/>
            <person name="Nusbaum C."/>
            <person name="Birren B."/>
        </authorList>
    </citation>
    <scope>NUCLEOTIDE SEQUENCE [LARGE SCALE GENOMIC DNA]</scope>
    <source>
        <strain evidence="2 3">NF135/5.C10</strain>
    </source>
</reference>
<accession>W4IGD6</accession>
<dbReference type="AlphaFoldDB" id="W4IGD6"/>
<feature type="compositionally biased region" description="Basic residues" evidence="1">
    <location>
        <begin position="1"/>
        <end position="20"/>
    </location>
</feature>
<evidence type="ECO:0000313" key="3">
    <source>
        <dbReference type="Proteomes" id="UP000019114"/>
    </source>
</evidence>
<dbReference type="Proteomes" id="UP000019114">
    <property type="component" value="Unassembled WGS sequence"/>
</dbReference>
<proteinExistence type="predicted"/>
<organism evidence="2 3">
    <name type="scientific">Plasmodium falciparum NF135/5.C10</name>
    <dbReference type="NCBI Taxonomy" id="1036726"/>
    <lineage>
        <taxon>Eukaryota</taxon>
        <taxon>Sar</taxon>
        <taxon>Alveolata</taxon>
        <taxon>Apicomplexa</taxon>
        <taxon>Aconoidasida</taxon>
        <taxon>Haemosporida</taxon>
        <taxon>Plasmodiidae</taxon>
        <taxon>Plasmodium</taxon>
        <taxon>Plasmodium (Laverania)</taxon>
    </lineage>
</organism>
<gene>
    <name evidence="2" type="ORF">PFNF135_03149</name>
</gene>
<reference evidence="2 3" key="2">
    <citation type="submission" date="2013-02" db="EMBL/GenBank/DDBJ databases">
        <title>The Genome Sequence of Plasmodium falciparum NF135/5.C10.</title>
        <authorList>
            <consortium name="The Broad Institute Genome Sequencing Platform"/>
            <consortium name="The Broad Institute Genome Sequencing Center for Infectious Disease"/>
            <person name="Neafsey D."/>
            <person name="Cheeseman I."/>
            <person name="Volkman S."/>
            <person name="Adams J."/>
            <person name="Walker B."/>
            <person name="Young S.K."/>
            <person name="Zeng Q."/>
            <person name="Gargeya S."/>
            <person name="Fitzgerald M."/>
            <person name="Haas B."/>
            <person name="Abouelleil A."/>
            <person name="Alvarado L."/>
            <person name="Arachchi H.M."/>
            <person name="Berlin A.M."/>
            <person name="Chapman S.B."/>
            <person name="Dewar J."/>
            <person name="Goldberg J."/>
            <person name="Griggs A."/>
            <person name="Gujja S."/>
            <person name="Hansen M."/>
            <person name="Howarth C."/>
            <person name="Imamovic A."/>
            <person name="Larimer J."/>
            <person name="McCowan C."/>
            <person name="Murphy C."/>
            <person name="Neiman D."/>
            <person name="Pearson M."/>
            <person name="Priest M."/>
            <person name="Roberts A."/>
            <person name="Saif S."/>
            <person name="Shea T."/>
            <person name="Sisk P."/>
            <person name="Sykes S."/>
            <person name="Wortman J."/>
            <person name="Nusbaum C."/>
            <person name="Birren B."/>
        </authorList>
    </citation>
    <scope>NUCLEOTIDE SEQUENCE [LARGE SCALE GENOMIC DNA]</scope>
    <source>
        <strain evidence="2 3">NF135/5.C10</strain>
    </source>
</reference>
<name>W4IGD6_PLAFA</name>
<sequence length="42" mass="5158">MRASTIKKKSMRKKKKKKNHESKTVIFQILLEIYFKNFVHYS</sequence>
<feature type="region of interest" description="Disordered" evidence="1">
    <location>
        <begin position="1"/>
        <end position="21"/>
    </location>
</feature>
<dbReference type="EMBL" id="KI926049">
    <property type="protein sequence ID" value="ETW42487.1"/>
    <property type="molecule type" value="Genomic_DNA"/>
</dbReference>
<evidence type="ECO:0000313" key="2">
    <source>
        <dbReference type="EMBL" id="ETW42487.1"/>
    </source>
</evidence>
<evidence type="ECO:0000256" key="1">
    <source>
        <dbReference type="SAM" id="MobiDB-lite"/>
    </source>
</evidence>
<protein>
    <submittedName>
        <fullName evidence="2">Uncharacterized protein</fullName>
    </submittedName>
</protein>